<feature type="region of interest" description="Disordered" evidence="5">
    <location>
        <begin position="1"/>
        <end position="23"/>
    </location>
</feature>
<dbReference type="Pfam" id="PF04335">
    <property type="entry name" value="VirB8"/>
    <property type="match status" value="1"/>
</dbReference>
<dbReference type="EMBL" id="JAJTWT010000005">
    <property type="protein sequence ID" value="MCE4538261.1"/>
    <property type="molecule type" value="Genomic_DNA"/>
</dbReference>
<dbReference type="InterPro" id="IPR007430">
    <property type="entry name" value="VirB8"/>
</dbReference>
<organism evidence="8 9">
    <name type="scientific">Pelomonas caseinilytica</name>
    <dbReference type="NCBI Taxonomy" id="2906763"/>
    <lineage>
        <taxon>Bacteria</taxon>
        <taxon>Pseudomonadati</taxon>
        <taxon>Pseudomonadota</taxon>
        <taxon>Betaproteobacteria</taxon>
        <taxon>Burkholderiales</taxon>
        <taxon>Sphaerotilaceae</taxon>
        <taxon>Roseateles</taxon>
    </lineage>
</organism>
<evidence type="ECO:0000313" key="8">
    <source>
        <dbReference type="EMBL" id="MCE4538261.1"/>
    </source>
</evidence>
<evidence type="ECO:0000313" key="9">
    <source>
        <dbReference type="Proteomes" id="UP001201463"/>
    </source>
</evidence>
<keyword evidence="9" id="KW-1185">Reference proteome</keyword>
<dbReference type="RefSeq" id="WP_233392703.1">
    <property type="nucleotide sequence ID" value="NZ_JAJTWT010000005.1"/>
</dbReference>
<dbReference type="PIRSF" id="PIRSF003299">
    <property type="entry name" value="VirB8_PtlE"/>
    <property type="match status" value="1"/>
</dbReference>
<proteinExistence type="predicted"/>
<evidence type="ECO:0000256" key="6">
    <source>
        <dbReference type="SAM" id="Phobius"/>
    </source>
</evidence>
<name>A0ABS8XHE4_9BURK</name>
<keyword evidence="3 6" id="KW-1133">Transmembrane helix</keyword>
<dbReference type="InterPro" id="IPR032710">
    <property type="entry name" value="NTF2-like_dom_sf"/>
</dbReference>
<keyword evidence="2 6" id="KW-0812">Transmembrane</keyword>
<comment type="caution">
    <text evidence="8">The sequence shown here is derived from an EMBL/GenBank/DDBJ whole genome shotgun (WGS) entry which is preliminary data.</text>
</comment>
<evidence type="ECO:0000256" key="2">
    <source>
        <dbReference type="ARBA" id="ARBA00022692"/>
    </source>
</evidence>
<dbReference type="SUPFAM" id="SSF54427">
    <property type="entry name" value="NTF2-like"/>
    <property type="match status" value="1"/>
</dbReference>
<evidence type="ECO:0000259" key="7">
    <source>
        <dbReference type="Pfam" id="PF04335"/>
    </source>
</evidence>
<comment type="subcellular location">
    <subcellularLocation>
        <location evidence="1">Membrane</location>
        <topology evidence="1">Single-pass membrane protein</topology>
    </subcellularLocation>
</comment>
<evidence type="ECO:0000256" key="3">
    <source>
        <dbReference type="ARBA" id="ARBA00022989"/>
    </source>
</evidence>
<reference evidence="8 9" key="1">
    <citation type="submission" date="2021-12" db="EMBL/GenBank/DDBJ databases">
        <title>Genome seq of p7.</title>
        <authorList>
            <person name="Seo T."/>
        </authorList>
    </citation>
    <scope>NUCLEOTIDE SEQUENCE [LARGE SCALE GENOMIC DNA]</scope>
    <source>
        <strain evidence="8 9">P7</strain>
    </source>
</reference>
<protein>
    <submittedName>
        <fullName evidence="8">Type IV secretion system protein</fullName>
    </submittedName>
</protein>
<accession>A0ABS8XHE4</accession>
<feature type="domain" description="Bacterial virulence protein VirB8" evidence="7">
    <location>
        <begin position="34"/>
        <end position="247"/>
    </location>
</feature>
<sequence>MNAVLKTGRAAALPTHPSEDAGAEEDAAMLGANRAWELDRAEMLQRSERHAWQIAAAAFAAALLGVGAVFVQGPLRRIVEVPIVVDRVTGETTIQQRLSVETVPAMDSMDKHNVATFVRAREGYSWSFLQRDFDQVARMAVPAVFAAYSRQFEGPDALQKKIGATEERRINVISVRLPATGRAGNHGEATVTYEKLVRLTDRNLPETRTRHTATLIFEYQPRALTKESDRLDNPFGFVVTAYRSDPEINTATVEAKP</sequence>
<evidence type="ECO:0000256" key="1">
    <source>
        <dbReference type="ARBA" id="ARBA00004167"/>
    </source>
</evidence>
<dbReference type="CDD" id="cd16424">
    <property type="entry name" value="VirB8"/>
    <property type="match status" value="1"/>
</dbReference>
<keyword evidence="4 6" id="KW-0472">Membrane</keyword>
<evidence type="ECO:0000256" key="5">
    <source>
        <dbReference type="SAM" id="MobiDB-lite"/>
    </source>
</evidence>
<feature type="transmembrane region" description="Helical" evidence="6">
    <location>
        <begin position="51"/>
        <end position="71"/>
    </location>
</feature>
<gene>
    <name evidence="8" type="ORF">LXT12_13470</name>
</gene>
<evidence type="ECO:0000256" key="4">
    <source>
        <dbReference type="ARBA" id="ARBA00023136"/>
    </source>
</evidence>
<dbReference type="Gene3D" id="3.10.450.230">
    <property type="entry name" value="VirB8 protein"/>
    <property type="match status" value="1"/>
</dbReference>
<dbReference type="InterPro" id="IPR026264">
    <property type="entry name" value="VirB8/PtlE"/>
</dbReference>
<dbReference type="Proteomes" id="UP001201463">
    <property type="component" value="Unassembled WGS sequence"/>
</dbReference>